<evidence type="ECO:0000256" key="3">
    <source>
        <dbReference type="ARBA" id="ARBA00023163"/>
    </source>
</evidence>
<dbReference type="GO" id="GO:0045892">
    <property type="term" value="P:negative regulation of DNA-templated transcription"/>
    <property type="evidence" value="ECO:0007669"/>
    <property type="project" value="TreeGrafter"/>
</dbReference>
<sequence>MSPRRSSPIDTEFHILGHGGTPQATTATGHNGVMHNAADSNEDLREEYRIKMRGRLLRRSASFNVAHAVDSLEPGTGAQSIQRALTLLNLVGLIAGERREGASLSELASISGRPKASVHRMLQALIAMGYVERLEEGGYRLGVQSQILGQLAQKSVDPLVTESESSLMRLAELSQDTVFLTLRTGSYSICARREEGFGEIFNNALSVGDRHPLGIGAGSLAILSELSPAEVDAQFEANAEILAERYPKVSVPHLRDIIDQARIDGFVHNPGLFAKGSWAVAVPLRIRGSRPRAALSIASIADRVTGSRVERLVALLRREAKAIAEALSSQTDLTPDSGDL</sequence>
<evidence type="ECO:0000259" key="5">
    <source>
        <dbReference type="PROSITE" id="PS51078"/>
    </source>
</evidence>
<dbReference type="InterPro" id="IPR005471">
    <property type="entry name" value="Tscrpt_reg_IclR_N"/>
</dbReference>
<dbReference type="InterPro" id="IPR050707">
    <property type="entry name" value="HTH_MetabolicPath_Reg"/>
</dbReference>
<evidence type="ECO:0000256" key="2">
    <source>
        <dbReference type="ARBA" id="ARBA00023125"/>
    </source>
</evidence>
<dbReference type="STRING" id="1703.BLSMQ_0128"/>
<keyword evidence="1" id="KW-0805">Transcription regulation</keyword>
<keyword evidence="7" id="KW-1185">Reference proteome</keyword>
<proteinExistence type="predicted"/>
<dbReference type="Pfam" id="PF09339">
    <property type="entry name" value="HTH_IclR"/>
    <property type="match status" value="1"/>
</dbReference>
<dbReference type="Gene3D" id="3.30.450.40">
    <property type="match status" value="1"/>
</dbReference>
<dbReference type="PANTHER" id="PTHR30136">
    <property type="entry name" value="HELIX-TURN-HELIX TRANSCRIPTIONAL REGULATOR, ICLR FAMILY"/>
    <property type="match status" value="1"/>
</dbReference>
<dbReference type="PROSITE" id="PS51078">
    <property type="entry name" value="ICLR_ED"/>
    <property type="match status" value="1"/>
</dbReference>
<comment type="caution">
    <text evidence="6">The sequence shown here is derived from an EMBL/GenBank/DDBJ whole genome shotgun (WGS) entry which is preliminary data.</text>
</comment>
<dbReference type="AlphaFoldDB" id="A0A0B8ZWJ5"/>
<dbReference type="SUPFAM" id="SSF46785">
    <property type="entry name" value="Winged helix' DNA-binding domain"/>
    <property type="match status" value="1"/>
</dbReference>
<evidence type="ECO:0000256" key="1">
    <source>
        <dbReference type="ARBA" id="ARBA00023015"/>
    </source>
</evidence>
<dbReference type="RefSeq" id="WP_369863924.1">
    <property type="nucleotide sequence ID" value="NZ_JBCLTJ010000001.1"/>
</dbReference>
<reference evidence="6 7" key="1">
    <citation type="submission" date="2014-11" db="EMBL/GenBank/DDBJ databases">
        <title>Draft Genome Sequence of Brevibacterium linens AE038-8.</title>
        <authorList>
            <person name="Maizel D."/>
            <person name="Utturkar S.M."/>
            <person name="Brown S.D."/>
            <person name="Ferrero M."/>
            <person name="Rosen B.P."/>
        </authorList>
    </citation>
    <scope>NUCLEOTIDE SEQUENCE [LARGE SCALE GENOMIC DNA]</scope>
    <source>
        <strain evidence="6 7">AE038-8</strain>
    </source>
</reference>
<dbReference type="Gene3D" id="1.10.10.10">
    <property type="entry name" value="Winged helix-like DNA-binding domain superfamily/Winged helix DNA-binding domain"/>
    <property type="match status" value="1"/>
</dbReference>
<feature type="domain" description="IclR-ED" evidence="5">
    <location>
        <begin position="144"/>
        <end position="329"/>
    </location>
</feature>
<evidence type="ECO:0000259" key="4">
    <source>
        <dbReference type="PROSITE" id="PS51077"/>
    </source>
</evidence>
<dbReference type="InterPro" id="IPR014757">
    <property type="entry name" value="Tscrpt_reg_IclR_C"/>
</dbReference>
<dbReference type="GO" id="GO:0003700">
    <property type="term" value="F:DNA-binding transcription factor activity"/>
    <property type="evidence" value="ECO:0007669"/>
    <property type="project" value="TreeGrafter"/>
</dbReference>
<dbReference type="InterPro" id="IPR036390">
    <property type="entry name" value="WH_DNA-bd_sf"/>
</dbReference>
<gene>
    <name evidence="6" type="ORF">AE0388_2914</name>
</gene>
<dbReference type="SMART" id="SM00346">
    <property type="entry name" value="HTH_ICLR"/>
    <property type="match status" value="1"/>
</dbReference>
<dbReference type="Proteomes" id="UP000031488">
    <property type="component" value="Unassembled WGS sequence"/>
</dbReference>
<keyword evidence="2" id="KW-0238">DNA-binding</keyword>
<keyword evidence="3" id="KW-0804">Transcription</keyword>
<dbReference type="Pfam" id="PF01614">
    <property type="entry name" value="IclR_C"/>
    <property type="match status" value="1"/>
</dbReference>
<protein>
    <submittedName>
        <fullName evidence="6">Transcriptional regulator, IclR family</fullName>
    </submittedName>
</protein>
<dbReference type="PROSITE" id="PS51077">
    <property type="entry name" value="HTH_ICLR"/>
    <property type="match status" value="1"/>
</dbReference>
<feature type="domain" description="HTH iclR-type" evidence="4">
    <location>
        <begin position="78"/>
        <end position="143"/>
    </location>
</feature>
<dbReference type="EMBL" id="JTJZ01000022">
    <property type="protein sequence ID" value="KHS50842.1"/>
    <property type="molecule type" value="Genomic_DNA"/>
</dbReference>
<dbReference type="GO" id="GO:0003677">
    <property type="term" value="F:DNA binding"/>
    <property type="evidence" value="ECO:0007669"/>
    <property type="project" value="UniProtKB-KW"/>
</dbReference>
<organism evidence="6 7">
    <name type="scientific">Brevibacterium linens</name>
    <dbReference type="NCBI Taxonomy" id="1703"/>
    <lineage>
        <taxon>Bacteria</taxon>
        <taxon>Bacillati</taxon>
        <taxon>Actinomycetota</taxon>
        <taxon>Actinomycetes</taxon>
        <taxon>Micrococcales</taxon>
        <taxon>Brevibacteriaceae</taxon>
        <taxon>Brevibacterium</taxon>
    </lineage>
</organism>
<dbReference type="PATRIC" id="fig|1703.6.peg.2862"/>
<name>A0A0B8ZWJ5_BRELN</name>
<dbReference type="PANTHER" id="PTHR30136:SF39">
    <property type="entry name" value="TRANSCRIPTIONAL REGULATORY PROTEIN"/>
    <property type="match status" value="1"/>
</dbReference>
<evidence type="ECO:0000313" key="7">
    <source>
        <dbReference type="Proteomes" id="UP000031488"/>
    </source>
</evidence>
<dbReference type="InterPro" id="IPR029016">
    <property type="entry name" value="GAF-like_dom_sf"/>
</dbReference>
<dbReference type="InterPro" id="IPR036388">
    <property type="entry name" value="WH-like_DNA-bd_sf"/>
</dbReference>
<evidence type="ECO:0000313" key="6">
    <source>
        <dbReference type="EMBL" id="KHS50842.1"/>
    </source>
</evidence>
<dbReference type="SUPFAM" id="SSF55781">
    <property type="entry name" value="GAF domain-like"/>
    <property type="match status" value="1"/>
</dbReference>
<accession>A0A0B8ZWJ5</accession>